<organism evidence="2 3">
    <name type="scientific">Maribacter aquivivus</name>
    <dbReference type="NCBI Taxonomy" id="228958"/>
    <lineage>
        <taxon>Bacteria</taxon>
        <taxon>Pseudomonadati</taxon>
        <taxon>Bacteroidota</taxon>
        <taxon>Flavobacteriia</taxon>
        <taxon>Flavobacteriales</taxon>
        <taxon>Flavobacteriaceae</taxon>
        <taxon>Maribacter</taxon>
    </lineage>
</organism>
<name>A0A1M6JHD2_9FLAO</name>
<keyword evidence="1" id="KW-0732">Signal</keyword>
<reference evidence="3" key="1">
    <citation type="submission" date="2016-11" db="EMBL/GenBank/DDBJ databases">
        <authorList>
            <person name="Varghese N."/>
            <person name="Submissions S."/>
        </authorList>
    </citation>
    <scope>NUCLEOTIDE SEQUENCE [LARGE SCALE GENOMIC DNA]</scope>
    <source>
        <strain evidence="3">DSM 16478</strain>
    </source>
</reference>
<evidence type="ECO:0000256" key="1">
    <source>
        <dbReference type="SAM" id="SignalP"/>
    </source>
</evidence>
<keyword evidence="3" id="KW-1185">Reference proteome</keyword>
<sequence>MKTKLLVLTLILSTFISFSQQEISREWTSFAQTITITTDQKIKFRVTASAKTIGETDDSWSGLWARVDTKNGEDGFFDNMGDRPILSKDWNSYTIEGEIDKNAKALVFGGLCIGNGEFYYDNFVVETEKPDGTFEKLDIKNPSFEIRLDDKGILGWTSGISQDNPVKIKEFTFKNTSDTADGKNAIVIVGEGVVKDKSDLIGPIDGYSPQIGTLITMLDNLSIRIEKQMSSLDVRELDHIMDKEANSIGALIMHLIATEVYYQNLTFDEMEYDEEDTKQLDIAMALGEDARNSINGKEASYYFNLWKKVRAKTKENFKARDDAWLAEVYPGSNVNNHFSWFHVMEHQSSHLGQMLLLRKRIPPAPEPLTLPKLNKN</sequence>
<accession>A0A1M6JHD2</accession>
<evidence type="ECO:0008006" key="4">
    <source>
        <dbReference type="Google" id="ProtNLM"/>
    </source>
</evidence>
<protein>
    <recommendedName>
        <fullName evidence="4">DinB superfamily protein</fullName>
    </recommendedName>
</protein>
<dbReference type="Pfam" id="PF04978">
    <property type="entry name" value="MST"/>
    <property type="match status" value="1"/>
</dbReference>
<dbReference type="EMBL" id="FQZX01000001">
    <property type="protein sequence ID" value="SHJ46084.1"/>
    <property type="molecule type" value="Genomic_DNA"/>
</dbReference>
<dbReference type="InterPro" id="IPR034660">
    <property type="entry name" value="DinB/YfiT-like"/>
</dbReference>
<evidence type="ECO:0000313" key="2">
    <source>
        <dbReference type="EMBL" id="SHJ46084.1"/>
    </source>
</evidence>
<feature type="chain" id="PRO_5013065026" description="DinB superfamily protein" evidence="1">
    <location>
        <begin position="20"/>
        <end position="376"/>
    </location>
</feature>
<dbReference type="STRING" id="228958.SAMN04488007_0411"/>
<proteinExistence type="predicted"/>
<dbReference type="InterPro" id="IPR007061">
    <property type="entry name" value="MST-like"/>
</dbReference>
<gene>
    <name evidence="2" type="ORF">SAMN04488007_0411</name>
</gene>
<evidence type="ECO:0000313" key="3">
    <source>
        <dbReference type="Proteomes" id="UP000184314"/>
    </source>
</evidence>
<feature type="signal peptide" evidence="1">
    <location>
        <begin position="1"/>
        <end position="19"/>
    </location>
</feature>
<dbReference type="Gene3D" id="1.20.120.450">
    <property type="entry name" value="dinb family like domain"/>
    <property type="match status" value="1"/>
</dbReference>
<dbReference type="SUPFAM" id="SSF109854">
    <property type="entry name" value="DinB/YfiT-like putative metalloenzymes"/>
    <property type="match status" value="1"/>
</dbReference>
<dbReference type="AlphaFoldDB" id="A0A1M6JHD2"/>
<dbReference type="Proteomes" id="UP000184314">
    <property type="component" value="Unassembled WGS sequence"/>
</dbReference>
<dbReference type="RefSeq" id="WP_073240773.1">
    <property type="nucleotide sequence ID" value="NZ_FQZX01000001.1"/>
</dbReference>
<dbReference type="OrthoDB" id="117483at2"/>